<comment type="caution">
    <text evidence="2">The sequence shown here is derived from an EMBL/GenBank/DDBJ whole genome shotgun (WGS) entry which is preliminary data.</text>
</comment>
<accession>A0AAE1ANX8</accession>
<proteinExistence type="predicted"/>
<sequence>MELRRVQNTPLSPFHPSKTRMLHGSHHHLLF</sequence>
<evidence type="ECO:0000313" key="2">
    <source>
        <dbReference type="EMBL" id="KAK3791178.1"/>
    </source>
</evidence>
<feature type="compositionally biased region" description="Polar residues" evidence="1">
    <location>
        <begin position="1"/>
        <end position="11"/>
    </location>
</feature>
<evidence type="ECO:0000313" key="3">
    <source>
        <dbReference type="Proteomes" id="UP001283361"/>
    </source>
</evidence>
<dbReference type="EMBL" id="JAWDGP010001483">
    <property type="protein sequence ID" value="KAK3791178.1"/>
    <property type="molecule type" value="Genomic_DNA"/>
</dbReference>
<gene>
    <name evidence="2" type="ORF">RRG08_025032</name>
</gene>
<evidence type="ECO:0000256" key="1">
    <source>
        <dbReference type="SAM" id="MobiDB-lite"/>
    </source>
</evidence>
<dbReference type="AlphaFoldDB" id="A0AAE1ANX8"/>
<feature type="compositionally biased region" description="Basic residues" evidence="1">
    <location>
        <begin position="17"/>
        <end position="31"/>
    </location>
</feature>
<dbReference type="Proteomes" id="UP001283361">
    <property type="component" value="Unassembled WGS sequence"/>
</dbReference>
<reference evidence="2" key="1">
    <citation type="journal article" date="2023" name="G3 (Bethesda)">
        <title>A reference genome for the long-term kleptoplast-retaining sea slug Elysia crispata morphotype clarki.</title>
        <authorList>
            <person name="Eastman K.E."/>
            <person name="Pendleton A.L."/>
            <person name="Shaikh M.A."/>
            <person name="Suttiyut T."/>
            <person name="Ogas R."/>
            <person name="Tomko P."/>
            <person name="Gavelis G."/>
            <person name="Widhalm J.R."/>
            <person name="Wisecaver J.H."/>
        </authorList>
    </citation>
    <scope>NUCLEOTIDE SEQUENCE</scope>
    <source>
        <strain evidence="2">ECLA1</strain>
    </source>
</reference>
<name>A0AAE1ANX8_9GAST</name>
<keyword evidence="3" id="KW-1185">Reference proteome</keyword>
<organism evidence="2 3">
    <name type="scientific">Elysia crispata</name>
    <name type="common">lettuce slug</name>
    <dbReference type="NCBI Taxonomy" id="231223"/>
    <lineage>
        <taxon>Eukaryota</taxon>
        <taxon>Metazoa</taxon>
        <taxon>Spiralia</taxon>
        <taxon>Lophotrochozoa</taxon>
        <taxon>Mollusca</taxon>
        <taxon>Gastropoda</taxon>
        <taxon>Heterobranchia</taxon>
        <taxon>Euthyneura</taxon>
        <taxon>Panpulmonata</taxon>
        <taxon>Sacoglossa</taxon>
        <taxon>Placobranchoidea</taxon>
        <taxon>Plakobranchidae</taxon>
        <taxon>Elysia</taxon>
    </lineage>
</organism>
<protein>
    <submittedName>
        <fullName evidence="2">Uncharacterized protein</fullName>
    </submittedName>
</protein>
<feature type="region of interest" description="Disordered" evidence="1">
    <location>
        <begin position="1"/>
        <end position="31"/>
    </location>
</feature>